<keyword evidence="2" id="KW-1185">Reference proteome</keyword>
<dbReference type="Pfam" id="PF19953">
    <property type="entry name" value="EACC1"/>
    <property type="match status" value="1"/>
</dbReference>
<proteinExistence type="predicted"/>
<organism evidence="1 2">
    <name type="scientific">Kibdelosporangium lantanae</name>
    <dbReference type="NCBI Taxonomy" id="1497396"/>
    <lineage>
        <taxon>Bacteria</taxon>
        <taxon>Bacillati</taxon>
        <taxon>Actinomycetota</taxon>
        <taxon>Actinomycetes</taxon>
        <taxon>Pseudonocardiales</taxon>
        <taxon>Pseudonocardiaceae</taxon>
        <taxon>Kibdelosporangium</taxon>
    </lineage>
</organism>
<sequence length="123" mass="13314">MILVFWADDELGDEIVSLYEWLRRSDQLSRSPVDMVARPAVPGQMGGTADLVVTVASAETSAVASVVRTWLNVRGVDVRIEHTPDGGKAQIVRGPSRKVDQVGAQLVEILDKEHPKTGHGTAE</sequence>
<reference evidence="2" key="1">
    <citation type="journal article" date="2019" name="Int. J. Syst. Evol. Microbiol.">
        <title>The Global Catalogue of Microorganisms (GCM) 10K type strain sequencing project: providing services to taxonomists for standard genome sequencing and annotation.</title>
        <authorList>
            <consortium name="The Broad Institute Genomics Platform"/>
            <consortium name="The Broad Institute Genome Sequencing Center for Infectious Disease"/>
            <person name="Wu L."/>
            <person name="Ma J."/>
        </authorList>
    </citation>
    <scope>NUCLEOTIDE SEQUENCE [LARGE SCALE GENOMIC DNA]</scope>
    <source>
        <strain evidence="2">JCM 31486</strain>
    </source>
</reference>
<comment type="caution">
    <text evidence="1">The sequence shown here is derived from an EMBL/GenBank/DDBJ whole genome shotgun (WGS) entry which is preliminary data.</text>
</comment>
<evidence type="ECO:0000313" key="2">
    <source>
        <dbReference type="Proteomes" id="UP001597045"/>
    </source>
</evidence>
<dbReference type="Proteomes" id="UP001597045">
    <property type="component" value="Unassembled WGS sequence"/>
</dbReference>
<name>A0ABW3MF65_9PSEU</name>
<evidence type="ECO:0000313" key="1">
    <source>
        <dbReference type="EMBL" id="MFD1048290.1"/>
    </source>
</evidence>
<dbReference type="EMBL" id="JBHTIS010001508">
    <property type="protein sequence ID" value="MFD1048290.1"/>
    <property type="molecule type" value="Genomic_DNA"/>
</dbReference>
<protein>
    <submittedName>
        <fullName evidence="1">Uncharacterized protein</fullName>
    </submittedName>
</protein>
<accession>A0ABW3MF65</accession>
<gene>
    <name evidence="1" type="ORF">ACFQ1S_23500</name>
</gene>
<dbReference type="InterPro" id="IPR045428">
    <property type="entry name" value="EACC1"/>
</dbReference>